<reference evidence="1" key="1">
    <citation type="journal article" date="2012" name="Appl. Environ. Microbiol.">
        <title>Salivaricin D, a Novel Intrinsically Trypsin-Resistant Lantibiotic from Streptococcus salivarius 5M6c Isolated from a Healthy Infant.</title>
        <authorList>
            <person name="Birri D.J."/>
            <person name="Brede D.A."/>
            <person name="Nes I.F."/>
        </authorList>
    </citation>
    <scope>NUCLEOTIDE SEQUENCE</scope>
    <source>
        <strain evidence="1">5M6c</strain>
    </source>
</reference>
<evidence type="ECO:0000313" key="1">
    <source>
        <dbReference type="EMBL" id="AEX55142.1"/>
    </source>
</evidence>
<sequence length="72" mass="8710">MIIIKKVKVRSYSRSTYGPEVWCSVYLQYKDRFFKLHQLIQTEQKLTDKEAMDIIKGRYDELTEYVLRIVFG</sequence>
<dbReference type="AlphaFoldDB" id="H2D737"/>
<dbReference type="EMBL" id="JN564797">
    <property type="protein sequence ID" value="AEX55142.1"/>
    <property type="molecule type" value="Genomic_DNA"/>
</dbReference>
<dbReference type="RefSeq" id="WP_302683882.1">
    <property type="nucleotide sequence ID" value="NZ_JAPVYK010000009.1"/>
</dbReference>
<name>H2D737_STRSL</name>
<proteinExistence type="predicted"/>
<protein>
    <submittedName>
        <fullName evidence="1">Uncharacterized protein</fullName>
    </submittedName>
</protein>
<organism evidence="1">
    <name type="scientific">Streptococcus salivarius</name>
    <dbReference type="NCBI Taxonomy" id="1304"/>
    <lineage>
        <taxon>Bacteria</taxon>
        <taxon>Bacillati</taxon>
        <taxon>Bacillota</taxon>
        <taxon>Bacilli</taxon>
        <taxon>Lactobacillales</taxon>
        <taxon>Streptococcaceae</taxon>
        <taxon>Streptococcus</taxon>
    </lineage>
</organism>
<accession>H2D737</accession>